<evidence type="ECO:0000313" key="3">
    <source>
        <dbReference type="Proteomes" id="UP000799757"/>
    </source>
</evidence>
<evidence type="ECO:0000259" key="1">
    <source>
        <dbReference type="Pfam" id="PF02221"/>
    </source>
</evidence>
<protein>
    <recommendedName>
        <fullName evidence="1">MD-2-related lipid-recognition domain-containing protein</fullName>
    </recommendedName>
</protein>
<dbReference type="InterPro" id="IPR003172">
    <property type="entry name" value="ML_dom"/>
</dbReference>
<name>A0A6A6WPS7_9PLEO</name>
<dbReference type="Proteomes" id="UP000799757">
    <property type="component" value="Unassembled WGS sequence"/>
</dbReference>
<dbReference type="EMBL" id="MU002606">
    <property type="protein sequence ID" value="KAF2785924.1"/>
    <property type="molecule type" value="Genomic_DNA"/>
</dbReference>
<keyword evidence="3" id="KW-1185">Reference proteome</keyword>
<sequence>MKSGFVGLLIGAVGANVSPRNDEVYLQHSAGTATGTLPGGSPFAHCTGSSQPKDDVFQISKLEMHPLAPRAGDYLYFTITGKFSSSVSDASTILVEHTITGHKGRSSFPFCDKVSDVEQNGNGTCPPEEGEAVIELLGWTTWDIPGTNYTFSYTANFPDGTGIFCVNGTVWVDGLA</sequence>
<accession>A0A6A6WPS7</accession>
<dbReference type="Pfam" id="PF02221">
    <property type="entry name" value="E1_DerP2_DerF2"/>
    <property type="match status" value="1"/>
</dbReference>
<feature type="domain" description="MD-2-related lipid-recognition" evidence="1">
    <location>
        <begin position="41"/>
        <end position="170"/>
    </location>
</feature>
<evidence type="ECO:0000313" key="2">
    <source>
        <dbReference type="EMBL" id="KAF2785924.1"/>
    </source>
</evidence>
<organism evidence="2 3">
    <name type="scientific">Melanomma pulvis-pyrius CBS 109.77</name>
    <dbReference type="NCBI Taxonomy" id="1314802"/>
    <lineage>
        <taxon>Eukaryota</taxon>
        <taxon>Fungi</taxon>
        <taxon>Dikarya</taxon>
        <taxon>Ascomycota</taxon>
        <taxon>Pezizomycotina</taxon>
        <taxon>Dothideomycetes</taxon>
        <taxon>Pleosporomycetidae</taxon>
        <taxon>Pleosporales</taxon>
        <taxon>Melanommataceae</taxon>
        <taxon>Melanomma</taxon>
    </lineage>
</organism>
<dbReference type="AlphaFoldDB" id="A0A6A6WPS7"/>
<proteinExistence type="predicted"/>
<reference evidence="2" key="1">
    <citation type="journal article" date="2020" name="Stud. Mycol.">
        <title>101 Dothideomycetes genomes: a test case for predicting lifestyles and emergence of pathogens.</title>
        <authorList>
            <person name="Haridas S."/>
            <person name="Albert R."/>
            <person name="Binder M."/>
            <person name="Bloem J."/>
            <person name="Labutti K."/>
            <person name="Salamov A."/>
            <person name="Andreopoulos B."/>
            <person name="Baker S."/>
            <person name="Barry K."/>
            <person name="Bills G."/>
            <person name="Bluhm B."/>
            <person name="Cannon C."/>
            <person name="Castanera R."/>
            <person name="Culley D."/>
            <person name="Daum C."/>
            <person name="Ezra D."/>
            <person name="Gonzalez J."/>
            <person name="Henrissat B."/>
            <person name="Kuo A."/>
            <person name="Liang C."/>
            <person name="Lipzen A."/>
            <person name="Lutzoni F."/>
            <person name="Magnuson J."/>
            <person name="Mondo S."/>
            <person name="Nolan M."/>
            <person name="Ohm R."/>
            <person name="Pangilinan J."/>
            <person name="Park H.-J."/>
            <person name="Ramirez L."/>
            <person name="Alfaro M."/>
            <person name="Sun H."/>
            <person name="Tritt A."/>
            <person name="Yoshinaga Y."/>
            <person name="Zwiers L.-H."/>
            <person name="Turgeon B."/>
            <person name="Goodwin S."/>
            <person name="Spatafora J."/>
            <person name="Crous P."/>
            <person name="Grigoriev I."/>
        </authorList>
    </citation>
    <scope>NUCLEOTIDE SEQUENCE</scope>
    <source>
        <strain evidence="2">CBS 109.77</strain>
    </source>
</reference>
<gene>
    <name evidence="2" type="ORF">K505DRAFT_368670</name>
</gene>